<feature type="domain" description="CyaD-like alpha-helical hairpin" evidence="11">
    <location>
        <begin position="131"/>
        <end position="324"/>
    </location>
</feature>
<dbReference type="InterPro" id="IPR050739">
    <property type="entry name" value="MFP"/>
</dbReference>
<dbReference type="NCBIfam" id="TIGR01843">
    <property type="entry name" value="type_I_hlyD"/>
    <property type="match status" value="1"/>
</dbReference>
<dbReference type="Pfam" id="PF25988">
    <property type="entry name" value="HH_CyaD"/>
    <property type="match status" value="1"/>
</dbReference>
<evidence type="ECO:0000256" key="5">
    <source>
        <dbReference type="ARBA" id="ARBA00022519"/>
    </source>
</evidence>
<gene>
    <name evidence="13" type="ORF">GCM10025770_36300</name>
</gene>
<dbReference type="InterPro" id="IPR058982">
    <property type="entry name" value="Beta-barrel_AprE"/>
</dbReference>
<dbReference type="PANTHER" id="PTHR30386">
    <property type="entry name" value="MEMBRANE FUSION SUBUNIT OF EMRAB-TOLC MULTIDRUG EFFLUX PUMP"/>
    <property type="match status" value="1"/>
</dbReference>
<feature type="domain" description="AprE-like beta-barrel" evidence="12">
    <location>
        <begin position="364"/>
        <end position="453"/>
    </location>
</feature>
<evidence type="ECO:0000256" key="1">
    <source>
        <dbReference type="ARBA" id="ARBA00004377"/>
    </source>
</evidence>
<organism evidence="13 14">
    <name type="scientific">Viridibacterium curvum</name>
    <dbReference type="NCBI Taxonomy" id="1101404"/>
    <lineage>
        <taxon>Bacteria</taxon>
        <taxon>Pseudomonadati</taxon>
        <taxon>Pseudomonadota</taxon>
        <taxon>Betaproteobacteria</taxon>
        <taxon>Rhodocyclales</taxon>
        <taxon>Rhodocyclaceae</taxon>
        <taxon>Viridibacterium</taxon>
    </lineage>
</organism>
<keyword evidence="10" id="KW-0175">Coiled coil</keyword>
<keyword evidence="3 9" id="KW-0813">Transport</keyword>
<evidence type="ECO:0000259" key="12">
    <source>
        <dbReference type="Pfam" id="PF26002"/>
    </source>
</evidence>
<dbReference type="Pfam" id="PF26002">
    <property type="entry name" value="Beta-barrel_AprE"/>
    <property type="match status" value="1"/>
</dbReference>
<comment type="similarity">
    <text evidence="2 9">Belongs to the membrane fusion protein (MFP) (TC 8.A.1) family.</text>
</comment>
<evidence type="ECO:0000313" key="13">
    <source>
        <dbReference type="EMBL" id="GAA5171552.1"/>
    </source>
</evidence>
<dbReference type="PRINTS" id="PR01490">
    <property type="entry name" value="RTXTOXIND"/>
</dbReference>
<dbReference type="PROSITE" id="PS00543">
    <property type="entry name" value="HLYD_FAMILY"/>
    <property type="match status" value="1"/>
</dbReference>
<keyword evidence="14" id="KW-1185">Reference proteome</keyword>
<evidence type="ECO:0000256" key="6">
    <source>
        <dbReference type="ARBA" id="ARBA00022692"/>
    </source>
</evidence>
<comment type="subcellular location">
    <subcellularLocation>
        <location evidence="1 9">Cell inner membrane</location>
        <topology evidence="1 9">Single-pass membrane protein</topology>
    </subcellularLocation>
</comment>
<evidence type="ECO:0000256" key="7">
    <source>
        <dbReference type="ARBA" id="ARBA00022989"/>
    </source>
</evidence>
<dbReference type="InterPro" id="IPR006144">
    <property type="entry name" value="Secretion_HlyD_CS"/>
</dbReference>
<keyword evidence="5 9" id="KW-0997">Cell inner membrane</keyword>
<evidence type="ECO:0000259" key="11">
    <source>
        <dbReference type="Pfam" id="PF25988"/>
    </source>
</evidence>
<dbReference type="InterPro" id="IPR059040">
    <property type="entry name" value="HH_CyaD-like"/>
</dbReference>
<keyword evidence="8 9" id="KW-0472">Membrane</keyword>
<dbReference type="SUPFAM" id="SSF111369">
    <property type="entry name" value="HlyD-like secretion proteins"/>
    <property type="match status" value="1"/>
</dbReference>
<feature type="coiled-coil region" evidence="10">
    <location>
        <begin position="207"/>
        <end position="329"/>
    </location>
</feature>
<evidence type="ECO:0000256" key="3">
    <source>
        <dbReference type="ARBA" id="ARBA00022448"/>
    </source>
</evidence>
<accession>A0ABP9R4F9</accession>
<keyword evidence="4 9" id="KW-1003">Cell membrane</keyword>
<dbReference type="Gene3D" id="2.40.30.170">
    <property type="match status" value="1"/>
</dbReference>
<keyword evidence="6 9" id="KW-0812">Transmembrane</keyword>
<dbReference type="InterPro" id="IPR010129">
    <property type="entry name" value="T1SS_HlyD"/>
</dbReference>
<sequence length="476" mass="52679">MMSIKLRLLAAADLFNRYRIVFAHAWQNRRAMQGPGYTSHEAHFLPAALSLQETPVSPAPRIAMWLLIAFAVLALLWAIFGRIDVVASAQGRIVPNDRVKTLQSLERATVKAIHVTDGQAVKAGDVLVELDATFTQADQDRLASELNSARLQVQRARALLQALDSGQLPVLGKMDGADDLLRAQAQSLLTSQYSEYQAKRSRMASDIAQREAELRSTQEQVRKLEQTVPIARQRAEDYKNLANQNFVSRHGYLEKEQARIELEGDLANQRSKLQEIEAALQAARSQQVSLLTETRRNALDSANEGVQKAASLEQELRKATSRNADTRLVAPVDGTVQQLSVHTVGGVVKEAEPLMIIVPKDNPLEIEAMIENKDIGFVNAGQVAAVKVETFQYTKYGTIPATVTSVSTDAINDEKRGLIYTARVKMSRSSLVVEGKTVNLSPGMAVGVEIKTGRRRVIEYFLSPLIQYSQESLRER</sequence>
<evidence type="ECO:0000256" key="9">
    <source>
        <dbReference type="RuleBase" id="RU365093"/>
    </source>
</evidence>
<protein>
    <recommendedName>
        <fullName evidence="9">Membrane fusion protein (MFP) family protein</fullName>
    </recommendedName>
</protein>
<feature type="transmembrane region" description="Helical" evidence="9">
    <location>
        <begin position="62"/>
        <end position="80"/>
    </location>
</feature>
<reference evidence="14" key="1">
    <citation type="journal article" date="2019" name="Int. J. Syst. Evol. Microbiol.">
        <title>The Global Catalogue of Microorganisms (GCM) 10K type strain sequencing project: providing services to taxonomists for standard genome sequencing and annotation.</title>
        <authorList>
            <consortium name="The Broad Institute Genomics Platform"/>
            <consortium name="The Broad Institute Genome Sequencing Center for Infectious Disease"/>
            <person name="Wu L."/>
            <person name="Ma J."/>
        </authorList>
    </citation>
    <scope>NUCLEOTIDE SEQUENCE [LARGE SCALE GENOMIC DNA]</scope>
    <source>
        <strain evidence="14">JCM 18715</strain>
    </source>
</reference>
<dbReference type="PANTHER" id="PTHR30386:SF27">
    <property type="entry name" value="MEMBRANE FUSION PROTEIN (MFP) FAMILY PROTEIN"/>
    <property type="match status" value="1"/>
</dbReference>
<evidence type="ECO:0000256" key="10">
    <source>
        <dbReference type="SAM" id="Coils"/>
    </source>
</evidence>
<name>A0ABP9R4F9_9RHOO</name>
<evidence type="ECO:0000313" key="14">
    <source>
        <dbReference type="Proteomes" id="UP001500547"/>
    </source>
</evidence>
<proteinExistence type="inferred from homology"/>
<dbReference type="EMBL" id="BAABLD010000017">
    <property type="protein sequence ID" value="GAA5171552.1"/>
    <property type="molecule type" value="Genomic_DNA"/>
</dbReference>
<evidence type="ECO:0000256" key="8">
    <source>
        <dbReference type="ARBA" id="ARBA00023136"/>
    </source>
</evidence>
<dbReference type="Proteomes" id="UP001500547">
    <property type="component" value="Unassembled WGS sequence"/>
</dbReference>
<keyword evidence="7 9" id="KW-1133">Transmembrane helix</keyword>
<comment type="caution">
    <text evidence="13">The sequence shown here is derived from an EMBL/GenBank/DDBJ whole genome shotgun (WGS) entry which is preliminary data.</text>
</comment>
<evidence type="ECO:0000256" key="2">
    <source>
        <dbReference type="ARBA" id="ARBA00009477"/>
    </source>
</evidence>
<dbReference type="Gene3D" id="2.40.50.100">
    <property type="match status" value="1"/>
</dbReference>
<evidence type="ECO:0000256" key="4">
    <source>
        <dbReference type="ARBA" id="ARBA00022475"/>
    </source>
</evidence>